<dbReference type="OrthoDB" id="3806982at2"/>
<protein>
    <submittedName>
        <fullName evidence="2">Glycoside hydrolase family 15</fullName>
    </submittedName>
</protein>
<accession>A0A5P2E005</accession>
<feature type="signal peptide" evidence="1">
    <location>
        <begin position="1"/>
        <end position="27"/>
    </location>
</feature>
<dbReference type="AlphaFoldDB" id="A0A5P2E005"/>
<keyword evidence="2" id="KW-0378">Hydrolase</keyword>
<dbReference type="Gene3D" id="1.50.10.10">
    <property type="match status" value="1"/>
</dbReference>
<dbReference type="EMBL" id="CP029189">
    <property type="protein sequence ID" value="QES58209.1"/>
    <property type="molecule type" value="Genomic_DNA"/>
</dbReference>
<evidence type="ECO:0000313" key="2">
    <source>
        <dbReference type="EMBL" id="QES58209.1"/>
    </source>
</evidence>
<evidence type="ECO:0000256" key="1">
    <source>
        <dbReference type="SAM" id="SignalP"/>
    </source>
</evidence>
<dbReference type="RefSeq" id="WP_150261122.1">
    <property type="nucleotide sequence ID" value="NZ_CP029189.1"/>
</dbReference>
<keyword evidence="1" id="KW-0732">Signal</keyword>
<name>A0A5P2E005_STRVZ</name>
<dbReference type="InterPro" id="IPR012341">
    <property type="entry name" value="6hp_glycosidase-like_sf"/>
</dbReference>
<organism evidence="2 3">
    <name type="scientific">Streptomyces venezuelae</name>
    <dbReference type="NCBI Taxonomy" id="54571"/>
    <lineage>
        <taxon>Bacteria</taxon>
        <taxon>Bacillati</taxon>
        <taxon>Actinomycetota</taxon>
        <taxon>Actinomycetes</taxon>
        <taxon>Kitasatosporales</taxon>
        <taxon>Streptomycetaceae</taxon>
        <taxon>Streptomyces</taxon>
    </lineage>
</organism>
<evidence type="ECO:0000313" key="3">
    <source>
        <dbReference type="Proteomes" id="UP000324101"/>
    </source>
</evidence>
<dbReference type="GO" id="GO:0005975">
    <property type="term" value="P:carbohydrate metabolic process"/>
    <property type="evidence" value="ECO:0007669"/>
    <property type="project" value="InterPro"/>
</dbReference>
<proteinExistence type="predicted"/>
<dbReference type="GO" id="GO:0004553">
    <property type="term" value="F:hydrolase activity, hydrolyzing O-glycosyl compounds"/>
    <property type="evidence" value="ECO:0007669"/>
    <property type="project" value="TreeGrafter"/>
</dbReference>
<feature type="chain" id="PRO_5025023672" evidence="1">
    <location>
        <begin position="28"/>
        <end position="494"/>
    </location>
</feature>
<dbReference type="PANTHER" id="PTHR31616:SF0">
    <property type="entry name" value="GLUCAN 1,4-ALPHA-GLUCOSIDASE"/>
    <property type="match status" value="1"/>
</dbReference>
<dbReference type="PANTHER" id="PTHR31616">
    <property type="entry name" value="TREHALASE"/>
    <property type="match status" value="1"/>
</dbReference>
<reference evidence="2 3" key="1">
    <citation type="submission" date="2018-05" db="EMBL/GenBank/DDBJ databases">
        <title>Streptomyces venezuelae.</title>
        <authorList>
            <person name="Kim W."/>
            <person name="Lee N."/>
            <person name="Cho B.-K."/>
        </authorList>
    </citation>
    <scope>NUCLEOTIDE SEQUENCE [LARGE SCALE GENOMIC DNA]</scope>
    <source>
        <strain evidence="2 3">ATCC 21018</strain>
    </source>
</reference>
<gene>
    <name evidence="2" type="ORF">DEJ51_32085</name>
</gene>
<dbReference type="InterPro" id="IPR008928">
    <property type="entry name" value="6-hairpin_glycosidase_sf"/>
</dbReference>
<sequence>MSPAAALLVRWAAVTAGIASVALPVCVAGSPAARPSGEERPLFFVRPLGHQSHGDAEGRYAPLSMLVAPTIGLLSNTTAAEGVTSASAGGAQYVERSHVLRLLSGRWRYLPTGRAESVVVPPENPTARLQIAESRDWLAAGRVPGRSAAQRAAAERALLAMRALLRPNGAMAAGWSPGWMYSWPRDSSFASAAFAHTGHDAEAYRILRYSAATQRRDGTWDARTELDGSGPPDSRRWQLDANGWVPWATWQWYLTAPPPTRLARLTALYPMIRKAADRAAASLGADGLPPASPDYWEVMTTTTNLGTAAPLLAGLNAATFLAGELDRPQDAARWSGAAGRLSTGISRKFAPLGYQRTVDGQHGRDSAVAFMAPPFNTAPADLPRALDTTYKALLLPNGGLTPGNDPTAPWGANAWTPSTSFFALAWAGTGQQAKAGRVLDWILAKRNPLGELPEKVDRAGRPSSVAPLAWTGSIVVLTLVVLDGEALPAPPRSR</sequence>
<dbReference type="Proteomes" id="UP000324101">
    <property type="component" value="Chromosome"/>
</dbReference>
<dbReference type="SUPFAM" id="SSF48208">
    <property type="entry name" value="Six-hairpin glycosidases"/>
    <property type="match status" value="1"/>
</dbReference>